<reference evidence="2 3" key="1">
    <citation type="journal article" date="2014" name="Nat. Commun.">
        <title>Klebsormidium flaccidum genome reveals primary factors for plant terrestrial adaptation.</title>
        <authorList>
            <person name="Hori K."/>
            <person name="Maruyama F."/>
            <person name="Fujisawa T."/>
            <person name="Togashi T."/>
            <person name="Yamamoto N."/>
            <person name="Seo M."/>
            <person name="Sato S."/>
            <person name="Yamada T."/>
            <person name="Mori H."/>
            <person name="Tajima N."/>
            <person name="Moriyama T."/>
            <person name="Ikeuchi M."/>
            <person name="Watanabe M."/>
            <person name="Wada H."/>
            <person name="Kobayashi K."/>
            <person name="Saito M."/>
            <person name="Masuda T."/>
            <person name="Sasaki-Sekimoto Y."/>
            <person name="Mashiguchi K."/>
            <person name="Awai K."/>
            <person name="Shimojima M."/>
            <person name="Masuda S."/>
            <person name="Iwai M."/>
            <person name="Nobusawa T."/>
            <person name="Narise T."/>
            <person name="Kondo S."/>
            <person name="Saito H."/>
            <person name="Sato R."/>
            <person name="Murakawa M."/>
            <person name="Ihara Y."/>
            <person name="Oshima-Yamada Y."/>
            <person name="Ohtaka K."/>
            <person name="Satoh M."/>
            <person name="Sonobe K."/>
            <person name="Ishii M."/>
            <person name="Ohtani R."/>
            <person name="Kanamori-Sato M."/>
            <person name="Honoki R."/>
            <person name="Miyazaki D."/>
            <person name="Mochizuki H."/>
            <person name="Umetsu J."/>
            <person name="Higashi K."/>
            <person name="Shibata D."/>
            <person name="Kamiya Y."/>
            <person name="Sato N."/>
            <person name="Nakamura Y."/>
            <person name="Tabata S."/>
            <person name="Ida S."/>
            <person name="Kurokawa K."/>
            <person name="Ohta H."/>
        </authorList>
    </citation>
    <scope>NUCLEOTIDE SEQUENCE [LARGE SCALE GENOMIC DNA]</scope>
    <source>
        <strain evidence="2 3">NIES-2285</strain>
    </source>
</reference>
<dbReference type="EMBL" id="DF237476">
    <property type="protein sequence ID" value="GAQ89480.1"/>
    <property type="molecule type" value="Genomic_DNA"/>
</dbReference>
<organism evidence="2 3">
    <name type="scientific">Klebsormidium nitens</name>
    <name type="common">Green alga</name>
    <name type="synonym">Ulothrix nitens</name>
    <dbReference type="NCBI Taxonomy" id="105231"/>
    <lineage>
        <taxon>Eukaryota</taxon>
        <taxon>Viridiplantae</taxon>
        <taxon>Streptophyta</taxon>
        <taxon>Klebsormidiophyceae</taxon>
        <taxon>Klebsormidiales</taxon>
        <taxon>Klebsormidiaceae</taxon>
        <taxon>Klebsormidium</taxon>
    </lineage>
</organism>
<keyword evidence="3" id="KW-1185">Reference proteome</keyword>
<feature type="region of interest" description="Disordered" evidence="1">
    <location>
        <begin position="1"/>
        <end position="20"/>
    </location>
</feature>
<dbReference type="Gene3D" id="3.40.800.20">
    <property type="entry name" value="Histone deacetylase domain"/>
    <property type="match status" value="1"/>
</dbReference>
<dbReference type="InterPro" id="IPR023696">
    <property type="entry name" value="Ureohydrolase_dom_sf"/>
</dbReference>
<name>A0A1Y1IEZ6_KLENI</name>
<dbReference type="InterPro" id="IPR037138">
    <property type="entry name" value="His_deacetylse_dom_sf"/>
</dbReference>
<evidence type="ECO:0000313" key="3">
    <source>
        <dbReference type="Proteomes" id="UP000054558"/>
    </source>
</evidence>
<protein>
    <submittedName>
        <fullName evidence="2">Uncharacterized protein</fullName>
    </submittedName>
</protein>
<accession>A0A1Y1IEZ6</accession>
<dbReference type="Proteomes" id="UP000054558">
    <property type="component" value="Unassembled WGS sequence"/>
</dbReference>
<evidence type="ECO:0000313" key="2">
    <source>
        <dbReference type="EMBL" id="GAQ89480.1"/>
    </source>
</evidence>
<proteinExistence type="predicted"/>
<dbReference type="AlphaFoldDB" id="A0A1Y1IEZ6"/>
<dbReference type="STRING" id="105231.A0A1Y1IEZ6"/>
<dbReference type="SUPFAM" id="SSF52768">
    <property type="entry name" value="Arginase/deacetylase"/>
    <property type="match status" value="1"/>
</dbReference>
<gene>
    <name evidence="2" type="ORF">KFL_005270115</name>
</gene>
<dbReference type="OrthoDB" id="437693at2759"/>
<sequence>MAANGPLVSDPGATSGAPPNYHEDWLSLRIPNEEMMYFDLDAPPRALTNEQRQQREQRITESELYLDVGPEKEPIVYHPGYNVSFGILDPLLAILHPFDSVKYRRIHDFLLAWGVVHKDQIVQPKEATQSDLLVVHTPAYLARLCWSYRVAQILEILPAALLPKFVVQARILRPFRTQSRRGAPSWLASWR</sequence>
<evidence type="ECO:0000256" key="1">
    <source>
        <dbReference type="SAM" id="MobiDB-lite"/>
    </source>
</evidence>